<dbReference type="Proteomes" id="UP000188586">
    <property type="component" value="Unassembled WGS sequence"/>
</dbReference>
<feature type="compositionally biased region" description="Basic and acidic residues" evidence="1">
    <location>
        <begin position="21"/>
        <end position="40"/>
    </location>
</feature>
<evidence type="ECO:0000313" key="3">
    <source>
        <dbReference type="Proteomes" id="UP000188586"/>
    </source>
</evidence>
<feature type="compositionally biased region" description="Low complexity" evidence="1">
    <location>
        <begin position="86"/>
        <end position="100"/>
    </location>
</feature>
<dbReference type="AlphaFoldDB" id="A0A1V3SV54"/>
<sequence>MKCRQPDNGLYFLNMENERQEKLLPNRKERLKSRLPDEQSHRKKVRGGLCPGRFSAMQLPEKKPDVGQEPDRIADVFSRQRNGPRSLSAGSLSRQSSILA</sequence>
<evidence type="ECO:0000313" key="2">
    <source>
        <dbReference type="EMBL" id="OOH72743.1"/>
    </source>
</evidence>
<protein>
    <submittedName>
        <fullName evidence="2">Uncharacterized protein</fullName>
    </submittedName>
</protein>
<feature type="compositionally biased region" description="Basic and acidic residues" evidence="1">
    <location>
        <begin position="60"/>
        <end position="74"/>
    </location>
</feature>
<comment type="caution">
    <text evidence="2">The sequence shown here is derived from an EMBL/GenBank/DDBJ whole genome shotgun (WGS) entry which is preliminary data.</text>
</comment>
<reference evidence="2 3" key="1">
    <citation type="submission" date="2016-11" db="EMBL/GenBank/DDBJ databases">
        <title>Comparative genomics of co-occurring bacteria in distinct bioleaching systems unravels niche-specific adaptation.</title>
        <authorList>
            <person name="Zhang X."/>
            <person name="Liu X."/>
            <person name="Yin H."/>
        </authorList>
    </citation>
    <scope>NUCLEOTIDE SEQUENCE [LARGE SCALE GENOMIC DNA]</scope>
    <source>
        <strain evidence="2 3">DX</strain>
    </source>
</reference>
<dbReference type="EMBL" id="MPOJ01000010">
    <property type="protein sequence ID" value="OOH72743.1"/>
    <property type="molecule type" value="Genomic_DNA"/>
</dbReference>
<evidence type="ECO:0000256" key="1">
    <source>
        <dbReference type="SAM" id="MobiDB-lite"/>
    </source>
</evidence>
<gene>
    <name evidence="2" type="ORF">BOX24_04970</name>
</gene>
<accession>A0A1V3SV54</accession>
<organism evidence="2 3">
    <name type="scientific">Leptospirillum ferriphilum</name>
    <dbReference type="NCBI Taxonomy" id="178606"/>
    <lineage>
        <taxon>Bacteria</taxon>
        <taxon>Pseudomonadati</taxon>
        <taxon>Nitrospirota</taxon>
        <taxon>Nitrospiria</taxon>
        <taxon>Nitrospirales</taxon>
        <taxon>Nitrospiraceae</taxon>
        <taxon>Leptospirillum</taxon>
    </lineage>
</organism>
<name>A0A1V3SV54_9BACT</name>
<proteinExistence type="predicted"/>
<feature type="region of interest" description="Disordered" evidence="1">
    <location>
        <begin position="21"/>
        <end position="100"/>
    </location>
</feature>